<comment type="caution">
    <text evidence="7">The sequence shown here is derived from an EMBL/GenBank/DDBJ whole genome shotgun (WGS) entry which is preliminary data.</text>
</comment>
<dbReference type="InterPro" id="IPR019787">
    <property type="entry name" value="Znf_PHD-finger"/>
</dbReference>
<proteinExistence type="predicted"/>
<evidence type="ECO:0000256" key="1">
    <source>
        <dbReference type="ARBA" id="ARBA00022723"/>
    </source>
</evidence>
<evidence type="ECO:0000256" key="2">
    <source>
        <dbReference type="ARBA" id="ARBA00022771"/>
    </source>
</evidence>
<dbReference type="PROSITE" id="PS50016">
    <property type="entry name" value="ZF_PHD_2"/>
    <property type="match status" value="1"/>
</dbReference>
<dbReference type="Proteomes" id="UP000494256">
    <property type="component" value="Unassembled WGS sequence"/>
</dbReference>
<dbReference type="Gene3D" id="3.30.40.10">
    <property type="entry name" value="Zinc/RING finger domain, C3HC4 (zinc finger)"/>
    <property type="match status" value="1"/>
</dbReference>
<dbReference type="AlphaFoldDB" id="A0A8S1B1C3"/>
<dbReference type="SMART" id="SM00249">
    <property type="entry name" value="PHD"/>
    <property type="match status" value="1"/>
</dbReference>
<evidence type="ECO:0000256" key="5">
    <source>
        <dbReference type="SAM" id="Coils"/>
    </source>
</evidence>
<feature type="domain" description="PHD-type" evidence="6">
    <location>
        <begin position="1"/>
        <end position="58"/>
    </location>
</feature>
<accession>A0A8S1B1C3</accession>
<dbReference type="InterPro" id="IPR011011">
    <property type="entry name" value="Znf_FYVE_PHD"/>
</dbReference>
<dbReference type="InterPro" id="IPR013083">
    <property type="entry name" value="Znf_RING/FYVE/PHD"/>
</dbReference>
<organism evidence="7 8">
    <name type="scientific">Arctia plantaginis</name>
    <name type="common">Wood tiger moth</name>
    <name type="synonym">Phalaena plantaginis</name>
    <dbReference type="NCBI Taxonomy" id="874455"/>
    <lineage>
        <taxon>Eukaryota</taxon>
        <taxon>Metazoa</taxon>
        <taxon>Ecdysozoa</taxon>
        <taxon>Arthropoda</taxon>
        <taxon>Hexapoda</taxon>
        <taxon>Insecta</taxon>
        <taxon>Pterygota</taxon>
        <taxon>Neoptera</taxon>
        <taxon>Endopterygota</taxon>
        <taxon>Lepidoptera</taxon>
        <taxon>Glossata</taxon>
        <taxon>Ditrysia</taxon>
        <taxon>Noctuoidea</taxon>
        <taxon>Erebidae</taxon>
        <taxon>Arctiinae</taxon>
        <taxon>Arctia</taxon>
    </lineage>
</organism>
<dbReference type="CDD" id="cd15489">
    <property type="entry name" value="PHD_SF"/>
    <property type="match status" value="1"/>
</dbReference>
<dbReference type="InterPro" id="IPR001965">
    <property type="entry name" value="Znf_PHD"/>
</dbReference>
<gene>
    <name evidence="7" type="ORF">APLA_LOCUS14108</name>
</gene>
<evidence type="ECO:0000259" key="6">
    <source>
        <dbReference type="PROSITE" id="PS50016"/>
    </source>
</evidence>
<dbReference type="PROSITE" id="PS01359">
    <property type="entry name" value="ZF_PHD_1"/>
    <property type="match status" value="1"/>
</dbReference>
<protein>
    <recommendedName>
        <fullName evidence="6">PHD-type domain-containing protein</fullName>
    </recommendedName>
</protein>
<name>A0A8S1B1C3_ARCPL</name>
<evidence type="ECO:0000313" key="7">
    <source>
        <dbReference type="EMBL" id="CAB3252699.1"/>
    </source>
</evidence>
<keyword evidence="1" id="KW-0479">Metal-binding</keyword>
<dbReference type="SUPFAM" id="SSF57903">
    <property type="entry name" value="FYVE/PHD zinc finger"/>
    <property type="match status" value="1"/>
</dbReference>
<evidence type="ECO:0000256" key="3">
    <source>
        <dbReference type="ARBA" id="ARBA00022833"/>
    </source>
</evidence>
<dbReference type="GO" id="GO:0008270">
    <property type="term" value="F:zinc ion binding"/>
    <property type="evidence" value="ECO:0007669"/>
    <property type="project" value="UniProtKB-KW"/>
</dbReference>
<dbReference type="InterPro" id="IPR019786">
    <property type="entry name" value="Zinc_finger_PHD-type_CS"/>
</dbReference>
<feature type="coiled-coil region" evidence="5">
    <location>
        <begin position="109"/>
        <end position="157"/>
    </location>
</feature>
<evidence type="ECO:0000313" key="8">
    <source>
        <dbReference type="Proteomes" id="UP000494256"/>
    </source>
</evidence>
<keyword evidence="5" id="KW-0175">Coiled coil</keyword>
<evidence type="ECO:0000256" key="4">
    <source>
        <dbReference type="PROSITE-ProRule" id="PRU00146"/>
    </source>
</evidence>
<dbReference type="EMBL" id="CADEBD010000377">
    <property type="protein sequence ID" value="CAB3252699.1"/>
    <property type="molecule type" value="Genomic_DNA"/>
</dbReference>
<keyword evidence="3" id="KW-0862">Zinc</keyword>
<keyword evidence="2 4" id="KW-0863">Zinc-finger</keyword>
<reference evidence="7 8" key="1">
    <citation type="submission" date="2020-04" db="EMBL/GenBank/DDBJ databases">
        <authorList>
            <person name="Wallbank WR R."/>
            <person name="Pardo Diaz C."/>
            <person name="Kozak K."/>
            <person name="Martin S."/>
            <person name="Jiggins C."/>
            <person name="Moest M."/>
            <person name="Warren A I."/>
            <person name="Byers J.R.P. K."/>
            <person name="Montejo-Kovacevich G."/>
            <person name="Yen C E."/>
        </authorList>
    </citation>
    <scope>NUCLEOTIDE SEQUENCE [LARGE SCALE GENOMIC DNA]</scope>
</reference>
<sequence>MAKCAKCSKVITKKFAGLQCGRCNKWWHASCASLTTEQLGALTAVESADWKCKPCSNQTNQRRISAILPDEEDENTDSEIAGLANHGSMMQEIRRQIRETIQEEMKRSLQFFSDKFDEFQEAINSYEEKIKIIDRQYKDLNNKYTHIKNKSEFMEQKINAIDRLEMEAESVIKVYRKQNKSTDGQKRNAGTLVITLKEDQRDAWLEAAKTKVITERDIGREEHSDNCYYLFRGNK</sequence>